<feature type="repeat" description="Solcar" evidence="5">
    <location>
        <begin position="109"/>
        <end position="190"/>
    </location>
</feature>
<dbReference type="RefSeq" id="XP_016613135.1">
    <property type="nucleotide sequence ID" value="XM_016749098.1"/>
</dbReference>
<organism evidence="8 9">
    <name type="scientific">Spizellomyces punctatus (strain DAOM BR117)</name>
    <dbReference type="NCBI Taxonomy" id="645134"/>
    <lineage>
        <taxon>Eukaryota</taxon>
        <taxon>Fungi</taxon>
        <taxon>Fungi incertae sedis</taxon>
        <taxon>Chytridiomycota</taxon>
        <taxon>Chytridiomycota incertae sedis</taxon>
        <taxon>Chytridiomycetes</taxon>
        <taxon>Spizellomycetales</taxon>
        <taxon>Spizellomycetaceae</taxon>
        <taxon>Spizellomyces</taxon>
    </lineage>
</organism>
<dbReference type="InParanoid" id="A0A0L0HUT3"/>
<evidence type="ECO:0000256" key="5">
    <source>
        <dbReference type="PROSITE-ProRule" id="PRU00282"/>
    </source>
</evidence>
<dbReference type="GO" id="GO:0016020">
    <property type="term" value="C:membrane"/>
    <property type="evidence" value="ECO:0007669"/>
    <property type="project" value="UniProtKB-SubCell"/>
</dbReference>
<dbReference type="PANTHER" id="PTHR47567:SF1">
    <property type="entry name" value="NAD-DEPENDENT EPIMERASE_DEHYDRATASE DOMAIN-CONTAINING PROTEIN"/>
    <property type="match status" value="1"/>
</dbReference>
<keyword evidence="9" id="KW-1185">Reference proteome</keyword>
<accession>A0A0L0HUT3</accession>
<evidence type="ECO:0000256" key="3">
    <source>
        <dbReference type="ARBA" id="ARBA00022989"/>
    </source>
</evidence>
<sequence>MTTSQTTSSSFNVNKALERAMGGGLSGAAAMVVQVCTLMPLRTTMNYQYRYGTTTTQALQTLYKDGKILRFYRGIGPALIQGPLSRFGDTAANAFAMSLLESSDLTKDWPVAVKTIGASAAAASFRMFLTPVDTLKTTLQTQGNDGVRILRARIAANGIPTLWYGAVASAAATFVGHYPWFATYNYLSEVLPQQSTTPRKLARQAVIGFSASVVSDTISNSLRVIKTYRQVNETRVSYVGAARAVIEKDGVGGLFGRGLKTRILTNGLQGIMFSVLWKLFQDLYDRK</sequence>
<gene>
    <name evidence="8" type="ORF">SPPG_00770</name>
</gene>
<dbReference type="PROSITE" id="PS50920">
    <property type="entry name" value="SOLCAR"/>
    <property type="match status" value="1"/>
</dbReference>
<dbReference type="InterPro" id="IPR018108">
    <property type="entry name" value="MCP_transmembrane"/>
</dbReference>
<keyword evidence="3 7" id="KW-1133">Transmembrane helix</keyword>
<keyword evidence="2 5" id="KW-0812">Transmembrane</keyword>
<reference evidence="8 9" key="1">
    <citation type="submission" date="2009-08" db="EMBL/GenBank/DDBJ databases">
        <title>The Genome Sequence of Spizellomyces punctatus strain DAOM BR117.</title>
        <authorList>
            <consortium name="The Broad Institute Genome Sequencing Platform"/>
            <person name="Russ C."/>
            <person name="Cuomo C."/>
            <person name="Shea T."/>
            <person name="Young S.K."/>
            <person name="Zeng Q."/>
            <person name="Koehrsen M."/>
            <person name="Haas B."/>
            <person name="Borodovsky M."/>
            <person name="Guigo R."/>
            <person name="Alvarado L."/>
            <person name="Berlin A."/>
            <person name="Bochicchio J."/>
            <person name="Borenstein D."/>
            <person name="Chapman S."/>
            <person name="Chen Z."/>
            <person name="Engels R."/>
            <person name="Freedman E."/>
            <person name="Gellesch M."/>
            <person name="Goldberg J."/>
            <person name="Griggs A."/>
            <person name="Gujja S."/>
            <person name="Heiman D."/>
            <person name="Hepburn T."/>
            <person name="Howarth C."/>
            <person name="Jen D."/>
            <person name="Larson L."/>
            <person name="Lewis B."/>
            <person name="Mehta T."/>
            <person name="Park D."/>
            <person name="Pearson M."/>
            <person name="Roberts A."/>
            <person name="Saif S."/>
            <person name="Shenoy N."/>
            <person name="Sisk P."/>
            <person name="Stolte C."/>
            <person name="Sykes S."/>
            <person name="Thomson T."/>
            <person name="Walk T."/>
            <person name="White J."/>
            <person name="Yandava C."/>
            <person name="Burger G."/>
            <person name="Gray M.W."/>
            <person name="Holland P.W.H."/>
            <person name="King N."/>
            <person name="Lang F.B.F."/>
            <person name="Roger A.J."/>
            <person name="Ruiz-Trillo I."/>
            <person name="Lander E."/>
            <person name="Nusbaum C."/>
        </authorList>
    </citation>
    <scope>NUCLEOTIDE SEQUENCE [LARGE SCALE GENOMIC DNA]</scope>
    <source>
        <strain evidence="8 9">DAOM BR117</strain>
    </source>
</reference>
<dbReference type="AlphaFoldDB" id="A0A0L0HUT3"/>
<dbReference type="Pfam" id="PF00153">
    <property type="entry name" value="Mito_carr"/>
    <property type="match status" value="2"/>
</dbReference>
<evidence type="ECO:0000256" key="2">
    <source>
        <dbReference type="ARBA" id="ARBA00022692"/>
    </source>
</evidence>
<dbReference type="Gene3D" id="1.50.40.10">
    <property type="entry name" value="Mitochondrial carrier domain"/>
    <property type="match status" value="1"/>
</dbReference>
<dbReference type="PANTHER" id="PTHR47567">
    <property type="entry name" value="MITOCHONDRIAL SUBSTRATE/SOLUTE CARRIER"/>
    <property type="match status" value="1"/>
</dbReference>
<evidence type="ECO:0000256" key="6">
    <source>
        <dbReference type="RuleBase" id="RU000488"/>
    </source>
</evidence>
<dbReference type="VEuPathDB" id="FungiDB:SPPG_00770"/>
<feature type="transmembrane region" description="Helical" evidence="7">
    <location>
        <begin position="20"/>
        <end position="41"/>
    </location>
</feature>
<dbReference type="STRING" id="645134.A0A0L0HUT3"/>
<proteinExistence type="inferred from homology"/>
<dbReference type="OrthoDB" id="409948at2759"/>
<evidence type="ECO:0000313" key="9">
    <source>
        <dbReference type="Proteomes" id="UP000053201"/>
    </source>
</evidence>
<keyword evidence="6" id="KW-0813">Transport</keyword>
<comment type="subcellular location">
    <subcellularLocation>
        <location evidence="1">Membrane</location>
        <topology evidence="1">Multi-pass membrane protein</topology>
    </subcellularLocation>
</comment>
<dbReference type="GeneID" id="27684478"/>
<keyword evidence="4 5" id="KW-0472">Membrane</keyword>
<dbReference type="InterPro" id="IPR023395">
    <property type="entry name" value="MCP_dom_sf"/>
</dbReference>
<name>A0A0L0HUT3_SPIPD</name>
<evidence type="ECO:0000256" key="7">
    <source>
        <dbReference type="SAM" id="Phobius"/>
    </source>
</evidence>
<feature type="transmembrane region" description="Helical" evidence="7">
    <location>
        <begin position="161"/>
        <end position="181"/>
    </location>
</feature>
<dbReference type="SUPFAM" id="SSF103506">
    <property type="entry name" value="Mitochondrial carrier"/>
    <property type="match status" value="1"/>
</dbReference>
<dbReference type="OMA" id="QAFIGFC"/>
<evidence type="ECO:0000256" key="4">
    <source>
        <dbReference type="ARBA" id="ARBA00023136"/>
    </source>
</evidence>
<dbReference type="Proteomes" id="UP000053201">
    <property type="component" value="Unassembled WGS sequence"/>
</dbReference>
<protein>
    <submittedName>
        <fullName evidence="8">Carrier protein</fullName>
    </submittedName>
</protein>
<evidence type="ECO:0000313" key="8">
    <source>
        <dbReference type="EMBL" id="KND05096.1"/>
    </source>
</evidence>
<evidence type="ECO:0000256" key="1">
    <source>
        <dbReference type="ARBA" id="ARBA00004141"/>
    </source>
</evidence>
<dbReference type="EMBL" id="KQ257450">
    <property type="protein sequence ID" value="KND05096.1"/>
    <property type="molecule type" value="Genomic_DNA"/>
</dbReference>
<comment type="similarity">
    <text evidence="6">Belongs to the mitochondrial carrier (TC 2.A.29) family.</text>
</comment>
<dbReference type="eggNOG" id="ENOG502QU7F">
    <property type="taxonomic scope" value="Eukaryota"/>
</dbReference>